<dbReference type="EMBL" id="PGOL01001683">
    <property type="protein sequence ID" value="PKI55630.1"/>
    <property type="molecule type" value="Genomic_DNA"/>
</dbReference>
<evidence type="ECO:0000256" key="1">
    <source>
        <dbReference type="SAM" id="MobiDB-lite"/>
    </source>
</evidence>
<evidence type="ECO:0000313" key="3">
    <source>
        <dbReference type="Proteomes" id="UP000233551"/>
    </source>
</evidence>
<keyword evidence="3" id="KW-1185">Reference proteome</keyword>
<comment type="caution">
    <text evidence="2">The sequence shown here is derived from an EMBL/GenBank/DDBJ whole genome shotgun (WGS) entry which is preliminary data.</text>
</comment>
<feature type="region of interest" description="Disordered" evidence="1">
    <location>
        <begin position="28"/>
        <end position="78"/>
    </location>
</feature>
<dbReference type="Proteomes" id="UP000233551">
    <property type="component" value="Unassembled WGS sequence"/>
</dbReference>
<gene>
    <name evidence="2" type="ORF">CRG98_023985</name>
</gene>
<name>A0A2I0JI88_PUNGR</name>
<sequence>MELASRAPSASKVVGSLHALCDLEGGGVAPGESPSSFNRKIPAHTELGSPNRWDLPIRGTGKGLTGSHLSPSEVVNGL</sequence>
<evidence type="ECO:0000313" key="2">
    <source>
        <dbReference type="EMBL" id="PKI55630.1"/>
    </source>
</evidence>
<protein>
    <submittedName>
        <fullName evidence="2">Uncharacterized protein</fullName>
    </submittedName>
</protein>
<reference evidence="2 3" key="1">
    <citation type="submission" date="2017-11" db="EMBL/GenBank/DDBJ databases">
        <title>De-novo sequencing of pomegranate (Punica granatum L.) genome.</title>
        <authorList>
            <person name="Akparov Z."/>
            <person name="Amiraslanov A."/>
            <person name="Hajiyeva S."/>
            <person name="Abbasov M."/>
            <person name="Kaur K."/>
            <person name="Hamwieh A."/>
            <person name="Solovyev V."/>
            <person name="Salamov A."/>
            <person name="Braich B."/>
            <person name="Kosarev P."/>
            <person name="Mahmoud A."/>
            <person name="Hajiyev E."/>
            <person name="Babayeva S."/>
            <person name="Izzatullayeva V."/>
            <person name="Mammadov A."/>
            <person name="Mammadov A."/>
            <person name="Sharifova S."/>
            <person name="Ojaghi J."/>
            <person name="Eynullazada K."/>
            <person name="Bayramov B."/>
            <person name="Abdulazimova A."/>
            <person name="Shahmuradov I."/>
        </authorList>
    </citation>
    <scope>NUCLEOTIDE SEQUENCE [LARGE SCALE GENOMIC DNA]</scope>
    <source>
        <strain evidence="3">cv. AG2017</strain>
        <tissue evidence="2">Leaf</tissue>
    </source>
</reference>
<accession>A0A2I0JI88</accession>
<dbReference type="AlphaFoldDB" id="A0A2I0JI88"/>
<proteinExistence type="predicted"/>
<organism evidence="2 3">
    <name type="scientific">Punica granatum</name>
    <name type="common">Pomegranate</name>
    <dbReference type="NCBI Taxonomy" id="22663"/>
    <lineage>
        <taxon>Eukaryota</taxon>
        <taxon>Viridiplantae</taxon>
        <taxon>Streptophyta</taxon>
        <taxon>Embryophyta</taxon>
        <taxon>Tracheophyta</taxon>
        <taxon>Spermatophyta</taxon>
        <taxon>Magnoliopsida</taxon>
        <taxon>eudicotyledons</taxon>
        <taxon>Gunneridae</taxon>
        <taxon>Pentapetalae</taxon>
        <taxon>rosids</taxon>
        <taxon>malvids</taxon>
        <taxon>Myrtales</taxon>
        <taxon>Lythraceae</taxon>
        <taxon>Punica</taxon>
    </lineage>
</organism>